<feature type="compositionally biased region" description="Polar residues" evidence="1">
    <location>
        <begin position="1"/>
        <end position="16"/>
    </location>
</feature>
<gene>
    <name evidence="2" type="ORF">MAR_022377</name>
</gene>
<feature type="region of interest" description="Disordered" evidence="1">
    <location>
        <begin position="141"/>
        <end position="160"/>
    </location>
</feature>
<keyword evidence="3" id="KW-1185">Reference proteome</keyword>
<feature type="compositionally biased region" description="Low complexity" evidence="1">
    <location>
        <begin position="150"/>
        <end position="160"/>
    </location>
</feature>
<name>A0ABY7DKX8_MYAAR</name>
<evidence type="ECO:0000313" key="3">
    <source>
        <dbReference type="Proteomes" id="UP001164746"/>
    </source>
</evidence>
<protein>
    <submittedName>
        <fullName evidence="2">Uncharacterized protein</fullName>
    </submittedName>
</protein>
<feature type="region of interest" description="Disordered" evidence="1">
    <location>
        <begin position="1"/>
        <end position="57"/>
    </location>
</feature>
<evidence type="ECO:0000313" key="2">
    <source>
        <dbReference type="EMBL" id="WAQ98004.1"/>
    </source>
</evidence>
<proteinExistence type="predicted"/>
<reference evidence="2" key="1">
    <citation type="submission" date="2022-11" db="EMBL/GenBank/DDBJ databases">
        <title>Centuries of genome instability and evolution in soft-shell clam transmissible cancer (bioRxiv).</title>
        <authorList>
            <person name="Hart S.F.M."/>
            <person name="Yonemitsu M.A."/>
            <person name="Giersch R.M."/>
            <person name="Beal B.F."/>
            <person name="Arriagada G."/>
            <person name="Davis B.W."/>
            <person name="Ostrander E.A."/>
            <person name="Goff S.P."/>
            <person name="Metzger M.J."/>
        </authorList>
    </citation>
    <scope>NUCLEOTIDE SEQUENCE</scope>
    <source>
        <strain evidence="2">MELC-2E11</strain>
        <tissue evidence="2">Siphon/mantle</tissue>
    </source>
</reference>
<sequence length="225" mass="24701">MKPNSDGQWQGYATSPRTRRKNKGLERMNSAPSSRNSPMKGGYDNENRAASDGQASPQIIELADEQVFENSNGGFIIMPRSVSLQEEYWMPGGKGGSKVELRKVTPSPDRLGARRSPVGSPVQVPGHVWVRTKEGNMELRPIERHPRDLPSPSDSQKTDSSSAIYNMTANTLSSIAMVPKFPVEDKLPAGIQDWFVVVGFTKHSDTTSKLGALEMKIMAALMQIS</sequence>
<accession>A0ABY7DKX8</accession>
<dbReference type="Proteomes" id="UP001164746">
    <property type="component" value="Chromosome 3"/>
</dbReference>
<evidence type="ECO:0000256" key="1">
    <source>
        <dbReference type="SAM" id="MobiDB-lite"/>
    </source>
</evidence>
<dbReference type="EMBL" id="CP111014">
    <property type="protein sequence ID" value="WAQ98004.1"/>
    <property type="molecule type" value="Genomic_DNA"/>
</dbReference>
<organism evidence="2 3">
    <name type="scientific">Mya arenaria</name>
    <name type="common">Soft-shell clam</name>
    <dbReference type="NCBI Taxonomy" id="6604"/>
    <lineage>
        <taxon>Eukaryota</taxon>
        <taxon>Metazoa</taxon>
        <taxon>Spiralia</taxon>
        <taxon>Lophotrochozoa</taxon>
        <taxon>Mollusca</taxon>
        <taxon>Bivalvia</taxon>
        <taxon>Autobranchia</taxon>
        <taxon>Heteroconchia</taxon>
        <taxon>Euheterodonta</taxon>
        <taxon>Imparidentia</taxon>
        <taxon>Neoheterodontei</taxon>
        <taxon>Myida</taxon>
        <taxon>Myoidea</taxon>
        <taxon>Myidae</taxon>
        <taxon>Mya</taxon>
    </lineage>
</organism>